<dbReference type="Proteomes" id="UP001152747">
    <property type="component" value="Unassembled WGS sequence"/>
</dbReference>
<evidence type="ECO:0000313" key="3">
    <source>
        <dbReference type="EMBL" id="CAI5439799.1"/>
    </source>
</evidence>
<evidence type="ECO:0000256" key="2">
    <source>
        <dbReference type="SAM" id="Phobius"/>
    </source>
</evidence>
<feature type="transmembrane region" description="Helical" evidence="2">
    <location>
        <begin position="497"/>
        <end position="519"/>
    </location>
</feature>
<feature type="transmembrane region" description="Helical" evidence="2">
    <location>
        <begin position="6"/>
        <end position="26"/>
    </location>
</feature>
<keyword evidence="2" id="KW-0812">Transmembrane</keyword>
<organism evidence="3 4">
    <name type="scientific">Caenorhabditis angaria</name>
    <dbReference type="NCBI Taxonomy" id="860376"/>
    <lineage>
        <taxon>Eukaryota</taxon>
        <taxon>Metazoa</taxon>
        <taxon>Ecdysozoa</taxon>
        <taxon>Nematoda</taxon>
        <taxon>Chromadorea</taxon>
        <taxon>Rhabditida</taxon>
        <taxon>Rhabditina</taxon>
        <taxon>Rhabditomorpha</taxon>
        <taxon>Rhabditoidea</taxon>
        <taxon>Rhabditidae</taxon>
        <taxon>Peloderinae</taxon>
        <taxon>Caenorhabditis</taxon>
    </lineage>
</organism>
<comment type="caution">
    <text evidence="3">The sequence shown here is derived from an EMBL/GenBank/DDBJ whole genome shotgun (WGS) entry which is preliminary data.</text>
</comment>
<keyword evidence="4" id="KW-1185">Reference proteome</keyword>
<feature type="region of interest" description="Disordered" evidence="1">
    <location>
        <begin position="599"/>
        <end position="623"/>
    </location>
</feature>
<keyword evidence="2" id="KW-0472">Membrane</keyword>
<reference evidence="3" key="1">
    <citation type="submission" date="2022-11" db="EMBL/GenBank/DDBJ databases">
        <authorList>
            <person name="Kikuchi T."/>
        </authorList>
    </citation>
    <scope>NUCLEOTIDE SEQUENCE</scope>
    <source>
        <strain evidence="3">PS1010</strain>
    </source>
</reference>
<dbReference type="EMBL" id="CANHGI010000001">
    <property type="protein sequence ID" value="CAI5439799.1"/>
    <property type="molecule type" value="Genomic_DNA"/>
</dbReference>
<evidence type="ECO:0000313" key="4">
    <source>
        <dbReference type="Proteomes" id="UP001152747"/>
    </source>
</evidence>
<proteinExistence type="predicted"/>
<evidence type="ECO:0000256" key="1">
    <source>
        <dbReference type="SAM" id="MobiDB-lite"/>
    </source>
</evidence>
<protein>
    <submittedName>
        <fullName evidence="3">Uncharacterized protein</fullName>
    </submittedName>
</protein>
<feature type="transmembrane region" description="Helical" evidence="2">
    <location>
        <begin position="256"/>
        <end position="287"/>
    </location>
</feature>
<keyword evidence="2" id="KW-1133">Transmembrane helix</keyword>
<sequence>MTSIINCTVFGILAIISIILAIFNIIRIKKKIGFAAKCYRSWVLYFCFFILILAILVVICSVAMIVFQPLNAKTNVDKYKEETTTILKNSNKTISDILGGNSVQTCMGNIANVIKPEVPIDKMEKKFGFADVRDNVDGVQQKLKNFKGWITKFLEMLKGVSCQQLKIETKKKLKKIGEIFHPTAENGMNGMIKEVKAISHLIDTIDSALADVITKLEKYVSSEIMNSLADRISEDLGNLEVIINQLLEFDEKPTRIMFIIFLVVYGIYSSASIITTSIAIVGCFKWFRKRSEPTKLMTYPVYAMILLLFLTSITFLFFYLEIIEDLNICGVQQNDQIFFDSVCPSSNAKFFSILKSNNSLSIETIGEILKLKEYEKDFGSELKKSFKSIVIPDAMKTEAKTIKEFSEILLSHDRDCNIDREYSSVLGELYALLEKMFVGATIYGNQIQKFDTSAPFAEFPVAIEKSLVDINKANFVCNHIYEYSQGICILAGEILDIYTISVYLLLIAQLFSILANNLFCMMAECWKKHDDIMKENERKEKKRIDEKNKKEQEEAAKRAEKEELAKPKFDIAAAKLKLENVYRQTEELKEKVEEKLDRRLSRGLDNIPNAPGVETEASTSINE</sequence>
<feature type="transmembrane region" description="Helical" evidence="2">
    <location>
        <begin position="299"/>
        <end position="320"/>
    </location>
</feature>
<gene>
    <name evidence="3" type="ORF">CAMP_LOCUS2436</name>
</gene>
<feature type="transmembrane region" description="Helical" evidence="2">
    <location>
        <begin position="42"/>
        <end position="67"/>
    </location>
</feature>
<accession>A0A9P1I7N6</accession>
<feature type="region of interest" description="Disordered" evidence="1">
    <location>
        <begin position="539"/>
        <end position="562"/>
    </location>
</feature>
<name>A0A9P1I7N6_9PELO</name>
<dbReference type="AlphaFoldDB" id="A0A9P1I7N6"/>